<feature type="domain" description="DNA polymerase III beta sliding clamp N-terminal" evidence="10">
    <location>
        <begin position="1"/>
        <end position="119"/>
    </location>
</feature>
<dbReference type="PANTHER" id="PTHR30478">
    <property type="entry name" value="DNA POLYMERASE III SUBUNIT BETA"/>
    <property type="match status" value="1"/>
</dbReference>
<evidence type="ECO:0000256" key="5">
    <source>
        <dbReference type="ARBA" id="ARBA00022695"/>
    </source>
</evidence>
<evidence type="ECO:0000256" key="1">
    <source>
        <dbReference type="ARBA" id="ARBA00004496"/>
    </source>
</evidence>
<dbReference type="InterPro" id="IPR046938">
    <property type="entry name" value="DNA_clamp_sf"/>
</dbReference>
<reference evidence="13 14" key="1">
    <citation type="journal article" date="2016" name="Nat. Commun.">
        <title>Thousands of microbial genomes shed light on interconnected biogeochemical processes in an aquifer system.</title>
        <authorList>
            <person name="Anantharaman K."/>
            <person name="Brown C.T."/>
            <person name="Hug L.A."/>
            <person name="Sharon I."/>
            <person name="Castelle C.J."/>
            <person name="Probst A.J."/>
            <person name="Thomas B.C."/>
            <person name="Singh A."/>
            <person name="Wilkins M.J."/>
            <person name="Karaoz U."/>
            <person name="Brodie E.L."/>
            <person name="Williams K.H."/>
            <person name="Hubbard S.S."/>
            <person name="Banfield J.F."/>
        </authorList>
    </citation>
    <scope>NUCLEOTIDE SEQUENCE [LARGE SCALE GENOMIC DNA]</scope>
</reference>
<accession>A0A1F6FI86</accession>
<comment type="subunit">
    <text evidence="9">Forms a ring-shaped head-to-tail homodimer around DNA.</text>
</comment>
<dbReference type="GO" id="GO:0005737">
    <property type="term" value="C:cytoplasm"/>
    <property type="evidence" value="ECO:0007669"/>
    <property type="project" value="UniProtKB-SubCell"/>
</dbReference>
<evidence type="ECO:0000256" key="4">
    <source>
        <dbReference type="ARBA" id="ARBA00022679"/>
    </source>
</evidence>
<evidence type="ECO:0000256" key="8">
    <source>
        <dbReference type="ARBA" id="ARBA00023125"/>
    </source>
</evidence>
<dbReference type="GO" id="GO:0009360">
    <property type="term" value="C:DNA polymerase III complex"/>
    <property type="evidence" value="ECO:0007669"/>
    <property type="project" value="InterPro"/>
</dbReference>
<comment type="similarity">
    <text evidence="2 9">Belongs to the beta sliding clamp family.</text>
</comment>
<name>A0A1F6FI86_9BACT</name>
<keyword evidence="4 9" id="KW-0808">Transferase</keyword>
<dbReference type="Pfam" id="PF02768">
    <property type="entry name" value="DNA_pol3_beta_3"/>
    <property type="match status" value="1"/>
</dbReference>
<dbReference type="Pfam" id="PF00712">
    <property type="entry name" value="DNA_pol3_beta"/>
    <property type="match status" value="1"/>
</dbReference>
<dbReference type="GO" id="GO:0003677">
    <property type="term" value="F:DNA binding"/>
    <property type="evidence" value="ECO:0007669"/>
    <property type="project" value="UniProtKB-UniRule"/>
</dbReference>
<dbReference type="InterPro" id="IPR022634">
    <property type="entry name" value="DNA_polIII_beta_N"/>
</dbReference>
<dbReference type="GO" id="GO:0003887">
    <property type="term" value="F:DNA-directed DNA polymerase activity"/>
    <property type="evidence" value="ECO:0007669"/>
    <property type="project" value="UniProtKB-UniRule"/>
</dbReference>
<dbReference type="GO" id="GO:0006271">
    <property type="term" value="P:DNA strand elongation involved in DNA replication"/>
    <property type="evidence" value="ECO:0007669"/>
    <property type="project" value="TreeGrafter"/>
</dbReference>
<dbReference type="Gene3D" id="3.10.150.10">
    <property type="entry name" value="DNA Polymerase III, subunit A, domain 2"/>
    <property type="match status" value="1"/>
</dbReference>
<dbReference type="InterPro" id="IPR022637">
    <property type="entry name" value="DNA_polIII_beta_cen"/>
</dbReference>
<evidence type="ECO:0000259" key="12">
    <source>
        <dbReference type="Pfam" id="PF02768"/>
    </source>
</evidence>
<dbReference type="PANTHER" id="PTHR30478:SF0">
    <property type="entry name" value="BETA SLIDING CLAMP"/>
    <property type="match status" value="1"/>
</dbReference>
<keyword evidence="3 9" id="KW-0963">Cytoplasm</keyword>
<dbReference type="NCBIfam" id="TIGR00663">
    <property type="entry name" value="dnan"/>
    <property type="match status" value="1"/>
</dbReference>
<dbReference type="CDD" id="cd00140">
    <property type="entry name" value="beta_clamp"/>
    <property type="match status" value="1"/>
</dbReference>
<dbReference type="EMBL" id="MFMS01000006">
    <property type="protein sequence ID" value="OGG85578.1"/>
    <property type="molecule type" value="Genomic_DNA"/>
</dbReference>
<evidence type="ECO:0000313" key="13">
    <source>
        <dbReference type="EMBL" id="OGG85578.1"/>
    </source>
</evidence>
<feature type="domain" description="DNA polymerase III beta sliding clamp central" evidence="11">
    <location>
        <begin position="131"/>
        <end position="243"/>
    </location>
</feature>
<dbReference type="SUPFAM" id="SSF55979">
    <property type="entry name" value="DNA clamp"/>
    <property type="match status" value="3"/>
</dbReference>
<keyword evidence="8" id="KW-0238">DNA-binding</keyword>
<evidence type="ECO:0000313" key="14">
    <source>
        <dbReference type="Proteomes" id="UP000177395"/>
    </source>
</evidence>
<gene>
    <name evidence="13" type="ORF">A2392_02275</name>
</gene>
<keyword evidence="7 9" id="KW-0239">DNA-directed DNA polymerase</keyword>
<evidence type="ECO:0000256" key="9">
    <source>
        <dbReference type="PIRNR" id="PIRNR000804"/>
    </source>
</evidence>
<comment type="subcellular location">
    <subcellularLocation>
        <location evidence="1 9">Cytoplasm</location>
    </subcellularLocation>
</comment>
<keyword evidence="5 9" id="KW-0548">Nucleotidyltransferase</keyword>
<dbReference type="PIRSF" id="PIRSF000804">
    <property type="entry name" value="DNA_pol_III_b"/>
    <property type="match status" value="1"/>
</dbReference>
<comment type="function">
    <text evidence="9">Confers DNA tethering and processivity to DNA polymerases and other proteins. Acts as a clamp, forming a ring around DNA (a reaction catalyzed by the clamp-loading complex) which diffuses in an ATP-independent manner freely and bidirectionally along dsDNA. Initially characterized for its ability to contact the catalytic subunit of DNA polymerase III (Pol III), a complex, multichain enzyme responsible for most of the replicative synthesis in bacteria; Pol III exhibits 3'-5' exonuclease proofreading activity. The beta chain is required for initiation of replication as well as for processivity of DNA replication.</text>
</comment>
<evidence type="ECO:0000256" key="6">
    <source>
        <dbReference type="ARBA" id="ARBA00022705"/>
    </source>
</evidence>
<dbReference type="AlphaFoldDB" id="A0A1F6FI86"/>
<evidence type="ECO:0000256" key="3">
    <source>
        <dbReference type="ARBA" id="ARBA00022490"/>
    </source>
</evidence>
<proteinExistence type="inferred from homology"/>
<dbReference type="Pfam" id="PF02767">
    <property type="entry name" value="DNA_pol3_beta_2"/>
    <property type="match status" value="1"/>
</dbReference>
<comment type="caution">
    <text evidence="13">The sequence shown here is derived from an EMBL/GenBank/DDBJ whole genome shotgun (WGS) entry which is preliminary data.</text>
</comment>
<dbReference type="GO" id="GO:0008408">
    <property type="term" value="F:3'-5' exonuclease activity"/>
    <property type="evidence" value="ECO:0007669"/>
    <property type="project" value="InterPro"/>
</dbReference>
<evidence type="ECO:0000256" key="2">
    <source>
        <dbReference type="ARBA" id="ARBA00010752"/>
    </source>
</evidence>
<dbReference type="Gene3D" id="3.70.10.10">
    <property type="match status" value="1"/>
</dbReference>
<dbReference type="Proteomes" id="UP000177395">
    <property type="component" value="Unassembled WGS sequence"/>
</dbReference>
<protein>
    <recommendedName>
        <fullName evidence="9">Beta sliding clamp</fullName>
    </recommendedName>
</protein>
<evidence type="ECO:0000259" key="10">
    <source>
        <dbReference type="Pfam" id="PF00712"/>
    </source>
</evidence>
<evidence type="ECO:0000256" key="7">
    <source>
        <dbReference type="ARBA" id="ARBA00022932"/>
    </source>
</evidence>
<feature type="domain" description="DNA polymerase III beta sliding clamp C-terminal" evidence="12">
    <location>
        <begin position="246"/>
        <end position="363"/>
    </location>
</feature>
<dbReference type="InterPro" id="IPR001001">
    <property type="entry name" value="DNA_polIII_beta"/>
</dbReference>
<organism evidence="13 14">
    <name type="scientific">Candidatus Kaiserbacteria bacterium RIFOXYB1_FULL_46_14</name>
    <dbReference type="NCBI Taxonomy" id="1798531"/>
    <lineage>
        <taxon>Bacteria</taxon>
        <taxon>Candidatus Kaiseribacteriota</taxon>
    </lineage>
</organism>
<evidence type="ECO:0000259" key="11">
    <source>
        <dbReference type="Pfam" id="PF02767"/>
    </source>
</evidence>
<dbReference type="STRING" id="1798531.A2392_02275"/>
<keyword evidence="6 9" id="KW-0235">DNA replication</keyword>
<dbReference type="InterPro" id="IPR022635">
    <property type="entry name" value="DNA_polIII_beta_C"/>
</dbReference>
<dbReference type="SMART" id="SM00480">
    <property type="entry name" value="POL3Bc"/>
    <property type="match status" value="1"/>
</dbReference>
<sequence>MKVTLNRDGFYNLLELVGRISTKHITLPVLQCVLIEAREDNKVVLRATNLEIAIEAVLDAEVGEVGKVAVPASILLQTVNLINQKSISLRFTENSLEVDGNGSKTQIKSIPHEEFPSIPQVSGTGQVINGALFSLGIKSTAFAASLSSIKPELGSVNVFQKKEHTLTFVSTDSFRLFEKTVPQKSVVLDDAILIPQKNALEIARVCDVVGGDPRMKVNDHQLALEFESGVTITSRLVAGTFPDYEQIIPKEYSTHTTLLKEDLLHAFKKTNIFLNKFFQVGLSFNKDSVTVSAGNNDVGNTTESIRASTDGEDLSLNFNQRYISEALPHLSDDSIVIHLSGIGRPMVIKGVNDMSVRYLVMPMNK</sequence>